<keyword evidence="4" id="KW-1185">Reference proteome</keyword>
<evidence type="ECO:0000256" key="2">
    <source>
        <dbReference type="SAM" id="Phobius"/>
    </source>
</evidence>
<dbReference type="Proteomes" id="UP001234178">
    <property type="component" value="Unassembled WGS sequence"/>
</dbReference>
<sequence>MRLLAMRRREEDEVKPKKQRVKMPILNALAVAALGHFSLVLLRPRDPFHNEVPNFLSAPQAAGLAALRHGAHHQRWISSSPSSSSSSSMTPSLSSPYPALNILLVRHVLPLNQQHGK</sequence>
<organism evidence="3 4">
    <name type="scientific">Daphnia magna</name>
    <dbReference type="NCBI Taxonomy" id="35525"/>
    <lineage>
        <taxon>Eukaryota</taxon>
        <taxon>Metazoa</taxon>
        <taxon>Ecdysozoa</taxon>
        <taxon>Arthropoda</taxon>
        <taxon>Crustacea</taxon>
        <taxon>Branchiopoda</taxon>
        <taxon>Diplostraca</taxon>
        <taxon>Cladocera</taxon>
        <taxon>Anomopoda</taxon>
        <taxon>Daphniidae</taxon>
        <taxon>Daphnia</taxon>
    </lineage>
</organism>
<reference evidence="3 4" key="1">
    <citation type="journal article" date="2023" name="Nucleic Acids Res.">
        <title>The hologenome of Daphnia magna reveals possible DNA methylation and microbiome-mediated evolution of the host genome.</title>
        <authorList>
            <person name="Chaturvedi A."/>
            <person name="Li X."/>
            <person name="Dhandapani V."/>
            <person name="Marshall H."/>
            <person name="Kissane S."/>
            <person name="Cuenca-Cambronero M."/>
            <person name="Asole G."/>
            <person name="Calvet F."/>
            <person name="Ruiz-Romero M."/>
            <person name="Marangio P."/>
            <person name="Guigo R."/>
            <person name="Rago D."/>
            <person name="Mirbahai L."/>
            <person name="Eastwood N."/>
            <person name="Colbourne J.K."/>
            <person name="Zhou J."/>
            <person name="Mallon E."/>
            <person name="Orsini L."/>
        </authorList>
    </citation>
    <scope>NUCLEOTIDE SEQUENCE [LARGE SCALE GENOMIC DNA]</scope>
    <source>
        <strain evidence="3">LRV0_1</strain>
    </source>
</reference>
<keyword evidence="2" id="KW-0472">Membrane</keyword>
<name>A0ABQ9ZYN8_9CRUS</name>
<keyword evidence="2" id="KW-1133">Transmembrane helix</keyword>
<protein>
    <submittedName>
        <fullName evidence="3">Uncharacterized protein</fullName>
    </submittedName>
</protein>
<evidence type="ECO:0000313" key="3">
    <source>
        <dbReference type="EMBL" id="KAK4018017.1"/>
    </source>
</evidence>
<feature type="transmembrane region" description="Helical" evidence="2">
    <location>
        <begin position="21"/>
        <end position="42"/>
    </location>
</feature>
<dbReference type="EMBL" id="JAOYFB010000036">
    <property type="protein sequence ID" value="KAK4018017.1"/>
    <property type="molecule type" value="Genomic_DNA"/>
</dbReference>
<comment type="caution">
    <text evidence="3">The sequence shown here is derived from an EMBL/GenBank/DDBJ whole genome shotgun (WGS) entry which is preliminary data.</text>
</comment>
<evidence type="ECO:0000256" key="1">
    <source>
        <dbReference type="SAM" id="MobiDB-lite"/>
    </source>
</evidence>
<proteinExistence type="predicted"/>
<feature type="region of interest" description="Disordered" evidence="1">
    <location>
        <begin position="75"/>
        <end position="94"/>
    </location>
</feature>
<keyword evidence="2" id="KW-0812">Transmembrane</keyword>
<gene>
    <name evidence="3" type="ORF">OUZ56_000087</name>
</gene>
<accession>A0ABQ9ZYN8</accession>
<feature type="compositionally biased region" description="Low complexity" evidence="1">
    <location>
        <begin position="78"/>
        <end position="94"/>
    </location>
</feature>
<evidence type="ECO:0000313" key="4">
    <source>
        <dbReference type="Proteomes" id="UP001234178"/>
    </source>
</evidence>